<dbReference type="InterPro" id="IPR000033">
    <property type="entry name" value="LDLR_classB_rpt"/>
</dbReference>
<feature type="repeat" description="LDL-receptor class B" evidence="13">
    <location>
        <begin position="1172"/>
        <end position="1215"/>
    </location>
</feature>
<evidence type="ECO:0000256" key="14">
    <source>
        <dbReference type="PROSITE-ProRule" id="PRU00500"/>
    </source>
</evidence>
<evidence type="ECO:0000256" key="4">
    <source>
        <dbReference type="ARBA" id="ARBA00022536"/>
    </source>
</evidence>
<evidence type="ECO:0000313" key="19">
    <source>
        <dbReference type="EMBL" id="CAK8680340.1"/>
    </source>
</evidence>
<feature type="domain" description="EGF-like" evidence="15">
    <location>
        <begin position="465"/>
        <end position="506"/>
    </location>
</feature>
<dbReference type="InterPro" id="IPR009030">
    <property type="entry name" value="Growth_fac_rcpt_cys_sf"/>
</dbReference>
<dbReference type="PROSITE" id="PS51220">
    <property type="entry name" value="NIDO"/>
    <property type="match status" value="1"/>
</dbReference>
<evidence type="ECO:0000256" key="2">
    <source>
        <dbReference type="ARBA" id="ARBA00022525"/>
    </source>
</evidence>
<dbReference type="InterPro" id="IPR001881">
    <property type="entry name" value="EGF-like_Ca-bd_dom"/>
</dbReference>
<dbReference type="PROSITE" id="PS00010">
    <property type="entry name" value="ASX_HYDROXYL"/>
    <property type="match status" value="2"/>
</dbReference>
<feature type="domain" description="EGF-like" evidence="15">
    <location>
        <begin position="594"/>
        <end position="634"/>
    </location>
</feature>
<dbReference type="CDD" id="cd19941">
    <property type="entry name" value="TIL"/>
    <property type="match status" value="1"/>
</dbReference>
<feature type="repeat" description="LDL-receptor class B" evidence="13">
    <location>
        <begin position="1259"/>
        <end position="1303"/>
    </location>
</feature>
<dbReference type="Pfam" id="PF07645">
    <property type="entry name" value="EGF_CA"/>
    <property type="match status" value="1"/>
</dbReference>
<dbReference type="SUPFAM" id="SSF57567">
    <property type="entry name" value="Serine protease inhibitors"/>
    <property type="match status" value="1"/>
</dbReference>
<keyword evidence="3" id="KW-0272">Extracellular matrix</keyword>
<dbReference type="EMBL" id="CAWYQH010000068">
    <property type="protein sequence ID" value="CAK8680340.1"/>
    <property type="molecule type" value="Genomic_DNA"/>
</dbReference>
<dbReference type="Gene3D" id="4.10.800.10">
    <property type="entry name" value="Thyroglobulin type-1"/>
    <property type="match status" value="4"/>
</dbReference>
<keyword evidence="9" id="KW-0130">Cell adhesion</keyword>
<dbReference type="InterPro" id="IPR049883">
    <property type="entry name" value="NOTCH1_EGF-like"/>
</dbReference>
<dbReference type="Pfam" id="PF07474">
    <property type="entry name" value="G2F"/>
    <property type="match status" value="1"/>
</dbReference>
<evidence type="ECO:0000256" key="5">
    <source>
        <dbReference type="ARBA" id="ARBA00022729"/>
    </source>
</evidence>
<dbReference type="PANTHER" id="PTHR46513:SF13">
    <property type="entry name" value="EGF-LIKE DOMAIN-CONTAINING PROTEIN"/>
    <property type="match status" value="1"/>
</dbReference>
<evidence type="ECO:0000259" key="18">
    <source>
        <dbReference type="PROSITE" id="PS51220"/>
    </source>
</evidence>
<dbReference type="PROSITE" id="PS51162">
    <property type="entry name" value="THYROGLOBULIN_1_2"/>
    <property type="match status" value="4"/>
</dbReference>
<dbReference type="Gene3D" id="2.10.25.10">
    <property type="entry name" value="Laminin"/>
    <property type="match status" value="6"/>
</dbReference>
<dbReference type="PANTHER" id="PTHR46513">
    <property type="entry name" value="VITELLOGENIN RECEPTOR-LIKE PROTEIN-RELATED-RELATED"/>
    <property type="match status" value="1"/>
</dbReference>
<dbReference type="PROSITE" id="PS00484">
    <property type="entry name" value="THYROGLOBULIN_1_1"/>
    <property type="match status" value="1"/>
</dbReference>
<dbReference type="Pfam" id="PF06119">
    <property type="entry name" value="NIDO"/>
    <property type="match status" value="1"/>
</dbReference>
<evidence type="ECO:0000256" key="11">
    <source>
        <dbReference type="ARBA" id="ARBA00023180"/>
    </source>
</evidence>
<dbReference type="CDD" id="cd00191">
    <property type="entry name" value="TY"/>
    <property type="match status" value="3"/>
</dbReference>
<dbReference type="Proteomes" id="UP001642483">
    <property type="component" value="Unassembled WGS sequence"/>
</dbReference>
<sequence>MAHLDTTHTGEVFYSENSDLEVLFRATAEIRSAFPVAAADFEGESAFIVTWYNVQGYSIDDELASFTFQSVLVSNGRDSYAIFLYPKGRMGMMANNLKQKTAMFQARAGFNQGNSLYLEMYPVESLIDHRNTDRNGEWIFQVGGEGVKRQRDVISPERSHHSKRQALLNVQEVDLGIGDAEDPEQQFDFCSHDEEACPAANSECVNHDQGYCCRCLTDYYGNGKICVDINIPIQVNGNVSGTVDVRDTDGHVSRQTIRNAAFHSFVQTDSGRSFEAVSGVQNVLGLALQPIEAVGDVIGWLFALPTTPAVNGFQYTGGSFQRRVSIKFKNEDFRFDMRQRFLGVKDPNADGVKVVIGHTNFVGLLPAIPANATVKMEPYHEDFVKQGQGQITSSATRTYTVDGMEHSYDIQQTIMFSECRESLQSVPDTLRMDVSGTFFKYHAEDDVVRYAMNVAVSAPEASNIPFSPCQVGNHGCDENARCDPLEGEDYSCICNSGFAGNGRTCEDVDECVSNRCPANSVCYNTVGSYQCECDEGFEMNVETGECEESEVTPVVSDAPCTVNPCGAARCVEVGTSYRCECPEGYDYEDGACEDIDECAENRHNCALNARCENIVGSFVCMCNPGFQGDGVTCAEITCPGNQVFSTCAGCVTNCEDRGRPQICTLQCRMECTCPPQTFKNGDMCVTADQCPESGGEEEKENIRCYVGMKMTTSVGQGQDNLVLTSCDPGSSCLEMTATTEQTFGSAKFTADLTMGQCIPSSVCDAMTCAQLERSIPPEAGLTRLTRCTTRCCSEDSCNKPAESETQTPSETNCQREYADAATYLRNHPNIQDGPDFPTCDQDGTYASKQCNEFTDVCWCVDTTDGVMVEGTLTDPDEGYLLDCSLPENQPLTQCQRRYKEIEAIHKASQGRLQDGPIYPSCAEDGSFSPRQCNGFVNVCWCVDPQTGEVDHSTRTDMDLGHTLVCPGDDNNVPADIKLTQCQQERDRAQAAENTARGPVLVPICTAAGAFEPKQFHPAGYFICVDFNGVEVSRHTSEPTCKTTCQLQEYYARTDNVFGGTNKFVPQCDENGDFSRVQCDQTTRSCFCADKNGEEVGGTRTSAENPDDVNEEILECDRYDAPPVQETAPSVIFAQSLSLNSVNLPITSNSVPLRVFSRSGQTVVGVAYDCDDRNLYWSDVSGRVIYMAPVSNLNSRSVFARTGLRSPEGVAVDFISGNIYWTDSGRDRIEVAKKDGTNRMVLISTGLHNPRGIAVDPFGGKLYWSDWYRSDPKIMWSNLDGSDARVFLSEGIVLPNDVTIDHNYRRLCFIDGGTRKVECTNLDGSQRSVVYDFSVGMSRLHSPFGLAVDGRTIYYTDRRGNRLYAVNTANNDVVSVGGPLGSHGPMYGLDIIHSQCRIGYNGCRNNGGCSHLCLPVPNGRSCKCPPGAENCVEQ</sequence>
<keyword evidence="5" id="KW-0732">Signal</keyword>
<dbReference type="SUPFAM" id="SSF57610">
    <property type="entry name" value="Thyroglobulin type-1 domain"/>
    <property type="match status" value="4"/>
</dbReference>
<comment type="caution">
    <text evidence="12">Lacks conserved residue(s) required for the propagation of feature annotation.</text>
</comment>
<dbReference type="Pfam" id="PF00008">
    <property type="entry name" value="EGF"/>
    <property type="match status" value="1"/>
</dbReference>
<dbReference type="PROSITE" id="PS01186">
    <property type="entry name" value="EGF_2"/>
    <property type="match status" value="4"/>
</dbReference>
<keyword evidence="20" id="KW-1185">Reference proteome</keyword>
<dbReference type="Gene3D" id="2.120.10.30">
    <property type="entry name" value="TolB, C-terminal domain"/>
    <property type="match status" value="1"/>
</dbReference>
<dbReference type="InterPro" id="IPR011042">
    <property type="entry name" value="6-blade_b-propeller_TolB-like"/>
</dbReference>
<feature type="domain" description="Nidogen G2 beta-barrel" evidence="16">
    <location>
        <begin position="231"/>
        <end position="466"/>
    </location>
</feature>
<evidence type="ECO:0000259" key="16">
    <source>
        <dbReference type="PROSITE" id="PS50993"/>
    </source>
</evidence>
<feature type="disulfide bond" evidence="14">
    <location>
        <begin position="932"/>
        <end position="939"/>
    </location>
</feature>
<dbReference type="InterPro" id="IPR036084">
    <property type="entry name" value="Ser_inhib-like_sf"/>
</dbReference>
<feature type="domain" description="Thyroglobulin type-1" evidence="17">
    <location>
        <begin position="978"/>
        <end position="1040"/>
    </location>
</feature>
<keyword evidence="11" id="KW-0325">Glycoprotein</keyword>
<evidence type="ECO:0000256" key="9">
    <source>
        <dbReference type="ARBA" id="ARBA00022889"/>
    </source>
</evidence>
<feature type="disulfide bond" evidence="14">
    <location>
        <begin position="850"/>
        <end position="857"/>
    </location>
</feature>
<keyword evidence="7" id="KW-0106">Calcium</keyword>
<dbReference type="SMART" id="SM00682">
    <property type="entry name" value="G2F"/>
    <property type="match status" value="1"/>
</dbReference>
<dbReference type="SUPFAM" id="SSF57196">
    <property type="entry name" value="EGF/Laminin"/>
    <property type="match status" value="1"/>
</dbReference>
<evidence type="ECO:0000256" key="8">
    <source>
        <dbReference type="ARBA" id="ARBA00022869"/>
    </source>
</evidence>
<reference evidence="19 20" key="1">
    <citation type="submission" date="2024-02" db="EMBL/GenBank/DDBJ databases">
        <authorList>
            <person name="Daric V."/>
            <person name="Darras S."/>
        </authorList>
    </citation>
    <scope>NUCLEOTIDE SEQUENCE [LARGE SCALE GENOMIC DNA]</scope>
</reference>
<keyword evidence="2" id="KW-0964">Secreted</keyword>
<dbReference type="InterPro" id="IPR006605">
    <property type="entry name" value="G2_nidogen/fibulin_G2F"/>
</dbReference>
<feature type="domain" description="EGF-like" evidence="15">
    <location>
        <begin position="507"/>
        <end position="547"/>
    </location>
</feature>
<evidence type="ECO:0000256" key="7">
    <source>
        <dbReference type="ARBA" id="ARBA00022837"/>
    </source>
</evidence>
<organism evidence="19 20">
    <name type="scientific">Clavelina lepadiformis</name>
    <name type="common">Light-bulb sea squirt</name>
    <name type="synonym">Ascidia lepadiformis</name>
    <dbReference type="NCBI Taxonomy" id="159417"/>
    <lineage>
        <taxon>Eukaryota</taxon>
        <taxon>Metazoa</taxon>
        <taxon>Chordata</taxon>
        <taxon>Tunicata</taxon>
        <taxon>Ascidiacea</taxon>
        <taxon>Aplousobranchia</taxon>
        <taxon>Clavelinidae</taxon>
        <taxon>Clavelina</taxon>
    </lineage>
</organism>
<accession>A0ABP0FPE4</accession>
<dbReference type="InterPro" id="IPR024731">
    <property type="entry name" value="NELL2-like_EGF"/>
</dbReference>
<keyword evidence="10 14" id="KW-1015">Disulfide bond</keyword>
<dbReference type="Pfam" id="PF01826">
    <property type="entry name" value="TIL"/>
    <property type="match status" value="1"/>
</dbReference>
<keyword evidence="4 12" id="KW-0245">EGF-like domain</keyword>
<dbReference type="InterPro" id="IPR000716">
    <property type="entry name" value="Thyroglobulin_1"/>
</dbReference>
<dbReference type="SMART" id="SM00179">
    <property type="entry name" value="EGF_CA"/>
    <property type="match status" value="4"/>
</dbReference>
<evidence type="ECO:0000256" key="13">
    <source>
        <dbReference type="PROSITE-ProRule" id="PRU00461"/>
    </source>
</evidence>
<dbReference type="InterPro" id="IPR003886">
    <property type="entry name" value="NIDO_dom"/>
</dbReference>
<gene>
    <name evidence="19" type="ORF">CVLEPA_LOCUS10603</name>
</gene>
<dbReference type="SUPFAM" id="SSF57184">
    <property type="entry name" value="Growth factor receptor domain"/>
    <property type="match status" value="1"/>
</dbReference>
<feature type="domain" description="Thyroglobulin type-1" evidence="17">
    <location>
        <begin position="891"/>
        <end position="965"/>
    </location>
</feature>
<dbReference type="PROSITE" id="PS51120">
    <property type="entry name" value="LDLRB"/>
    <property type="match status" value="3"/>
</dbReference>
<evidence type="ECO:0000259" key="17">
    <source>
        <dbReference type="PROSITE" id="PS51162"/>
    </source>
</evidence>
<dbReference type="Gene3D" id="2.40.155.10">
    <property type="entry name" value="Green fluorescent protein"/>
    <property type="match status" value="1"/>
</dbReference>
<comment type="caution">
    <text evidence="19">The sequence shown here is derived from an EMBL/GenBank/DDBJ whole genome shotgun (WGS) entry which is preliminary data.</text>
</comment>
<dbReference type="InterPro" id="IPR018097">
    <property type="entry name" value="EGF_Ca-bd_CS"/>
</dbReference>
<evidence type="ECO:0000256" key="1">
    <source>
        <dbReference type="ARBA" id="ARBA00004302"/>
    </source>
</evidence>
<evidence type="ECO:0000313" key="20">
    <source>
        <dbReference type="Proteomes" id="UP001642483"/>
    </source>
</evidence>
<dbReference type="PROSITE" id="PS50026">
    <property type="entry name" value="EGF_3"/>
    <property type="match status" value="3"/>
</dbReference>
<dbReference type="SMART" id="SM00539">
    <property type="entry name" value="NIDO"/>
    <property type="match status" value="1"/>
</dbReference>
<dbReference type="InterPro" id="IPR000152">
    <property type="entry name" value="EGF-type_Asp/Asn_hydroxyl_site"/>
</dbReference>
<evidence type="ECO:0000256" key="3">
    <source>
        <dbReference type="ARBA" id="ARBA00022530"/>
    </source>
</evidence>
<dbReference type="PROSITE" id="PS50993">
    <property type="entry name" value="NIDOGEN_G2"/>
    <property type="match status" value="1"/>
</dbReference>
<keyword evidence="6" id="KW-0677">Repeat</keyword>
<evidence type="ECO:0000259" key="15">
    <source>
        <dbReference type="PROSITE" id="PS50026"/>
    </source>
</evidence>
<feature type="domain" description="Thyroglobulin type-1" evidence="17">
    <location>
        <begin position="1041"/>
        <end position="1115"/>
    </location>
</feature>
<dbReference type="InterPro" id="IPR002919">
    <property type="entry name" value="TIL_dom"/>
</dbReference>
<dbReference type="InterPro" id="IPR050778">
    <property type="entry name" value="Cueball_EGF_LRP_Nidogen"/>
</dbReference>
<dbReference type="SUPFAM" id="SSF54511">
    <property type="entry name" value="GFP-like"/>
    <property type="match status" value="1"/>
</dbReference>
<dbReference type="InterPro" id="IPR000742">
    <property type="entry name" value="EGF"/>
</dbReference>
<proteinExistence type="predicted"/>
<feature type="domain" description="NIDO" evidence="18">
    <location>
        <begin position="1"/>
        <end position="145"/>
    </location>
</feature>
<dbReference type="SMART" id="SM00211">
    <property type="entry name" value="TY"/>
    <property type="match status" value="4"/>
</dbReference>
<evidence type="ECO:0000256" key="10">
    <source>
        <dbReference type="ARBA" id="ARBA00023157"/>
    </source>
</evidence>
<dbReference type="Pfam" id="PF00086">
    <property type="entry name" value="Thyroglobulin_1"/>
    <property type="match status" value="4"/>
</dbReference>
<feature type="repeat" description="LDL-receptor class B" evidence="13">
    <location>
        <begin position="1216"/>
        <end position="1258"/>
    </location>
</feature>
<dbReference type="CDD" id="cd00054">
    <property type="entry name" value="EGF_CA"/>
    <property type="match status" value="2"/>
</dbReference>
<dbReference type="SUPFAM" id="SSF63825">
    <property type="entry name" value="YWTD domain"/>
    <property type="match status" value="1"/>
</dbReference>
<dbReference type="SMART" id="SM00135">
    <property type="entry name" value="LY"/>
    <property type="match status" value="5"/>
</dbReference>
<evidence type="ECO:0000256" key="12">
    <source>
        <dbReference type="PROSITE-ProRule" id="PRU00076"/>
    </source>
</evidence>
<keyword evidence="8" id="KW-0084">Basement membrane</keyword>
<feature type="disulfide bond" evidence="14">
    <location>
        <begin position="1078"/>
        <end position="1085"/>
    </location>
</feature>
<dbReference type="Pfam" id="PF00058">
    <property type="entry name" value="Ldl_recept_b"/>
    <property type="match status" value="2"/>
</dbReference>
<dbReference type="Pfam" id="PF12947">
    <property type="entry name" value="EGF_3"/>
    <property type="match status" value="2"/>
</dbReference>
<evidence type="ECO:0000256" key="6">
    <source>
        <dbReference type="ARBA" id="ARBA00022737"/>
    </source>
</evidence>
<dbReference type="SMART" id="SM00181">
    <property type="entry name" value="EGF"/>
    <property type="match status" value="6"/>
</dbReference>
<name>A0ABP0FPE4_CLALP</name>
<dbReference type="InterPro" id="IPR036857">
    <property type="entry name" value="Thyroglobulin_1_sf"/>
</dbReference>
<comment type="subcellular location">
    <subcellularLocation>
        <location evidence="1">Secreted</location>
        <location evidence="1">Extracellular space</location>
        <location evidence="1">Extracellular matrix</location>
        <location evidence="1">Basement membrane</location>
    </subcellularLocation>
</comment>
<dbReference type="PROSITE" id="PS01187">
    <property type="entry name" value="EGF_CA"/>
    <property type="match status" value="2"/>
</dbReference>
<protein>
    <recommendedName>
        <fullName evidence="21">Nidogen-1</fullName>
    </recommendedName>
</protein>
<feature type="domain" description="Thyroglobulin type-1" evidence="17">
    <location>
        <begin position="810"/>
        <end position="883"/>
    </location>
</feature>
<evidence type="ECO:0008006" key="21">
    <source>
        <dbReference type="Google" id="ProtNLM"/>
    </source>
</evidence>
<dbReference type="InterPro" id="IPR009017">
    <property type="entry name" value="GFP"/>
</dbReference>